<reference evidence="1 2" key="1">
    <citation type="submission" date="2024-06" db="EMBL/GenBank/DDBJ databases">
        <title>The Natural Products Discovery Center: Release of the First 8490 Sequenced Strains for Exploring Actinobacteria Biosynthetic Diversity.</title>
        <authorList>
            <person name="Kalkreuter E."/>
            <person name="Kautsar S.A."/>
            <person name="Yang D."/>
            <person name="Bader C.D."/>
            <person name="Teijaro C.N."/>
            <person name="Fluegel L."/>
            <person name="Davis C.M."/>
            <person name="Simpson J.R."/>
            <person name="Lauterbach L."/>
            <person name="Steele A.D."/>
            <person name="Gui C."/>
            <person name="Meng S."/>
            <person name="Li G."/>
            <person name="Viehrig K."/>
            <person name="Ye F."/>
            <person name="Su P."/>
            <person name="Kiefer A.F."/>
            <person name="Nichols A."/>
            <person name="Cepeda A.J."/>
            <person name="Yan W."/>
            <person name="Fan B."/>
            <person name="Jiang Y."/>
            <person name="Adhikari A."/>
            <person name="Zheng C.-J."/>
            <person name="Schuster L."/>
            <person name="Cowan T.M."/>
            <person name="Smanski M.J."/>
            <person name="Chevrette M.G."/>
            <person name="De Carvalho L.P.S."/>
            <person name="Shen B."/>
        </authorList>
    </citation>
    <scope>NUCLEOTIDE SEQUENCE [LARGE SCALE GENOMIC DNA]</scope>
    <source>
        <strain evidence="1 2">NPDC001166</strain>
    </source>
</reference>
<name>A0ABV1UKU0_9ACTN</name>
<proteinExistence type="predicted"/>
<evidence type="ECO:0000313" key="1">
    <source>
        <dbReference type="EMBL" id="MER6434300.1"/>
    </source>
</evidence>
<keyword evidence="1" id="KW-0378">Hydrolase</keyword>
<protein>
    <submittedName>
        <fullName evidence="1">Alpha/beta hydrolase</fullName>
    </submittedName>
</protein>
<dbReference type="SUPFAM" id="SSF53474">
    <property type="entry name" value="alpha/beta-Hydrolases"/>
    <property type="match status" value="1"/>
</dbReference>
<evidence type="ECO:0000313" key="2">
    <source>
        <dbReference type="Proteomes" id="UP001470023"/>
    </source>
</evidence>
<keyword evidence="2" id="KW-1185">Reference proteome</keyword>
<dbReference type="GO" id="GO:0016787">
    <property type="term" value="F:hydrolase activity"/>
    <property type="evidence" value="ECO:0007669"/>
    <property type="project" value="UniProtKB-KW"/>
</dbReference>
<sequence>PYDDSAPLTVKLLKNGTLKSYDGYPHGMLSTHPEVLNPDILAFIRS</sequence>
<organism evidence="1 2">
    <name type="scientific">Streptomyces sp. 900105245</name>
    <dbReference type="NCBI Taxonomy" id="3154379"/>
    <lineage>
        <taxon>Bacteria</taxon>
        <taxon>Bacillati</taxon>
        <taxon>Actinomycetota</taxon>
        <taxon>Actinomycetes</taxon>
        <taxon>Kitasatosporales</taxon>
        <taxon>Streptomycetaceae</taxon>
        <taxon>Streptomyces</taxon>
    </lineage>
</organism>
<dbReference type="Proteomes" id="UP001470023">
    <property type="component" value="Unassembled WGS sequence"/>
</dbReference>
<dbReference type="EMBL" id="JBEPAZ010000097">
    <property type="protein sequence ID" value="MER6434300.1"/>
    <property type="molecule type" value="Genomic_DNA"/>
</dbReference>
<feature type="non-terminal residue" evidence="1">
    <location>
        <position position="1"/>
    </location>
</feature>
<comment type="caution">
    <text evidence="1">The sequence shown here is derived from an EMBL/GenBank/DDBJ whole genome shotgun (WGS) entry which is preliminary data.</text>
</comment>
<gene>
    <name evidence="1" type="ORF">ABT272_42565</name>
</gene>
<dbReference type="InterPro" id="IPR029058">
    <property type="entry name" value="AB_hydrolase_fold"/>
</dbReference>
<accession>A0ABV1UKU0</accession>